<evidence type="ECO:0000256" key="10">
    <source>
        <dbReference type="PROSITE-ProRule" id="PRU10141"/>
    </source>
</evidence>
<dbReference type="CDD" id="cd06614">
    <property type="entry name" value="STKc_PAK"/>
    <property type="match status" value="1"/>
</dbReference>
<sequence>MYSGREVVHSFRFDFEEAIDKLAGRDLLLSETNITVRGVSLLSESSENNMSSYSYNNSDSTEDFSEYRSMDPKKPNSRVFYPLNDETGADIISKTLSALDGSSSRYQDDESKDSLPSISNDLNLAADNGLVTNRKYLTSGQLPSQNYRSRSSSMNSFYSRRDSFLEQKRQSKTEMYRDAERERILAKKQTPEPNDVSKSNSIGRTTRISSLSFSPNKISGALMSQHSTLSPRPKLVPVTNLNNSPKKSNGMNGMKGMFASLVQSVRGSSNNIKSHKRSNSSVKSISSPYNPKHVHHVGFDNETGEFVGLPESWQKLLVSNGISKKEQENNMEAIIDVVQFYQDVSETSPGGKVLETFSIKDKHRSFNTTDFSQSSSVYGTDDKLESLTPKTPKTTRNSTNDPFTPKRNAPLPPDGKYIPSRPAPKPPSTAPPYTPVSPSTPKISKADVFRNKSLNEMKDQPLPALPKEATNTSDHQDINNSLVIPERNILRQGSKTSKNSIIKRSDSSKRKEKERRKQLVLEKLSEICTPGDPSTKYESFTKIGQGASGGVYLSHSKLDASEAVAIKQMDLDKQPKKELIINEILVMRGSKHKNIVNYIDSYMQNLELWVVMEYMEGGCLTDVVTYCVLTEGQIGAVCREVLGGLQFLHSKGVLHRDIKSDNILLSMNGDIKLTDFGFCAQINESNIKRTTMVGTPYWMAPEIVSRKEYGPKVDIWSLGIMIIEMIEGEPPYLNETPLRALYLIATNGRPEIKEPEKISPEFQAFIDMCLTVDVDERADADTLLTDYFITEIAEDTSSLAPLVKFSRMKKAVEKTAEPDSESEDDGNFNDDF</sequence>
<accession>A0ABR4NZ92</accession>
<dbReference type="GO" id="GO:0016301">
    <property type="term" value="F:kinase activity"/>
    <property type="evidence" value="ECO:0007669"/>
    <property type="project" value="UniProtKB-KW"/>
</dbReference>
<keyword evidence="7 10" id="KW-0067">ATP-binding</keyword>
<keyword evidence="5 10" id="KW-0547">Nucleotide-binding</keyword>
<dbReference type="InterPro" id="IPR036936">
    <property type="entry name" value="CRIB_dom_sf"/>
</dbReference>
<dbReference type="Pfam" id="PF00069">
    <property type="entry name" value="Pkinase"/>
    <property type="match status" value="1"/>
</dbReference>
<dbReference type="InterPro" id="IPR000719">
    <property type="entry name" value="Prot_kinase_dom"/>
</dbReference>
<evidence type="ECO:0000313" key="14">
    <source>
        <dbReference type="EMBL" id="KAL3234361.1"/>
    </source>
</evidence>
<feature type="region of interest" description="Disordered" evidence="11">
    <location>
        <begin position="269"/>
        <end position="289"/>
    </location>
</feature>
<feature type="region of interest" description="Disordered" evidence="11">
    <location>
        <begin position="487"/>
        <end position="516"/>
    </location>
</feature>
<evidence type="ECO:0000256" key="11">
    <source>
        <dbReference type="SAM" id="MobiDB-lite"/>
    </source>
</evidence>
<feature type="compositionally biased region" description="Basic and acidic residues" evidence="11">
    <location>
        <begin position="65"/>
        <end position="74"/>
    </location>
</feature>
<feature type="region of interest" description="Disordered" evidence="11">
    <location>
        <begin position="100"/>
        <end position="119"/>
    </location>
</feature>
<dbReference type="Gene3D" id="3.90.810.10">
    <property type="entry name" value="CRIB domain"/>
    <property type="match status" value="1"/>
</dbReference>
<evidence type="ECO:0000259" key="13">
    <source>
        <dbReference type="PROSITE" id="PS50108"/>
    </source>
</evidence>
<feature type="region of interest" description="Disordered" evidence="11">
    <location>
        <begin position="47"/>
        <end position="77"/>
    </location>
</feature>
<evidence type="ECO:0000256" key="9">
    <source>
        <dbReference type="ARBA" id="ARBA00048679"/>
    </source>
</evidence>
<comment type="caution">
    <text evidence="14">The sequence shown here is derived from an EMBL/GenBank/DDBJ whole genome shotgun (WGS) entry which is preliminary data.</text>
</comment>
<feature type="compositionally biased region" description="Polar residues" evidence="11">
    <location>
        <begin position="388"/>
        <end position="402"/>
    </location>
</feature>
<evidence type="ECO:0000259" key="12">
    <source>
        <dbReference type="PROSITE" id="PS50011"/>
    </source>
</evidence>
<reference evidence="14 15" key="1">
    <citation type="submission" date="2024-05" db="EMBL/GenBank/DDBJ databases">
        <title>Long read based assembly of the Candida bracarensis genome reveals expanded adhesin content.</title>
        <authorList>
            <person name="Marcet-Houben M."/>
            <person name="Ksiezopolska E."/>
            <person name="Gabaldon T."/>
        </authorList>
    </citation>
    <scope>NUCLEOTIDE SEQUENCE [LARGE SCALE GENOMIC DNA]</scope>
    <source>
        <strain evidence="14 15">CBM6</strain>
    </source>
</reference>
<evidence type="ECO:0000256" key="4">
    <source>
        <dbReference type="ARBA" id="ARBA00022679"/>
    </source>
</evidence>
<feature type="compositionally biased region" description="Polar residues" evidence="11">
    <location>
        <begin position="239"/>
        <end position="251"/>
    </location>
</feature>
<dbReference type="CDD" id="cd01093">
    <property type="entry name" value="CRIB_PAK_like"/>
    <property type="match status" value="1"/>
</dbReference>
<evidence type="ECO:0000256" key="7">
    <source>
        <dbReference type="ARBA" id="ARBA00022840"/>
    </source>
</evidence>
<dbReference type="InterPro" id="IPR000095">
    <property type="entry name" value="CRIB_dom"/>
</dbReference>
<feature type="compositionally biased region" description="Low complexity" evidence="11">
    <location>
        <begin position="47"/>
        <end position="59"/>
    </location>
</feature>
<dbReference type="SUPFAM" id="SSF56112">
    <property type="entry name" value="Protein kinase-like (PK-like)"/>
    <property type="match status" value="1"/>
</dbReference>
<evidence type="ECO:0000256" key="5">
    <source>
        <dbReference type="ARBA" id="ARBA00022741"/>
    </source>
</evidence>
<dbReference type="Gene3D" id="3.30.200.20">
    <property type="entry name" value="Phosphorylase Kinase, domain 1"/>
    <property type="match status" value="1"/>
</dbReference>
<feature type="region of interest" description="Disordered" evidence="11">
    <location>
        <begin position="456"/>
        <end position="475"/>
    </location>
</feature>
<feature type="compositionally biased region" description="Polar residues" evidence="11">
    <location>
        <begin position="368"/>
        <end position="378"/>
    </location>
</feature>
<feature type="binding site" evidence="10">
    <location>
        <position position="567"/>
    </location>
    <ligand>
        <name>ATP</name>
        <dbReference type="ChEBI" id="CHEBI:30616"/>
    </ligand>
</feature>
<dbReference type="SMART" id="SM00285">
    <property type="entry name" value="PBD"/>
    <property type="match status" value="1"/>
</dbReference>
<dbReference type="InterPro" id="IPR033923">
    <property type="entry name" value="PAK_BD"/>
</dbReference>
<proteinExistence type="inferred from homology"/>
<dbReference type="PROSITE" id="PS50108">
    <property type="entry name" value="CRIB"/>
    <property type="match status" value="1"/>
</dbReference>
<feature type="compositionally biased region" description="Acidic residues" evidence="11">
    <location>
        <begin position="818"/>
        <end position="832"/>
    </location>
</feature>
<evidence type="ECO:0000256" key="2">
    <source>
        <dbReference type="ARBA" id="ARBA00012513"/>
    </source>
</evidence>
<dbReference type="Gene3D" id="1.10.510.10">
    <property type="entry name" value="Transferase(Phosphotransferase) domain 1"/>
    <property type="match status" value="1"/>
</dbReference>
<dbReference type="Proteomes" id="UP001623330">
    <property type="component" value="Unassembled WGS sequence"/>
</dbReference>
<feature type="compositionally biased region" description="Basic and acidic residues" evidence="11">
    <location>
        <begin position="503"/>
        <end position="516"/>
    </location>
</feature>
<dbReference type="PANTHER" id="PTHR45832">
    <property type="entry name" value="SERINE/THREONINE-PROTEIN KINASE SAMKA-RELATED-RELATED"/>
    <property type="match status" value="1"/>
</dbReference>
<evidence type="ECO:0000256" key="1">
    <source>
        <dbReference type="ARBA" id="ARBA00008874"/>
    </source>
</evidence>
<dbReference type="SMART" id="SM00220">
    <property type="entry name" value="S_TKc"/>
    <property type="match status" value="1"/>
</dbReference>
<evidence type="ECO:0000313" key="15">
    <source>
        <dbReference type="Proteomes" id="UP001623330"/>
    </source>
</evidence>
<evidence type="ECO:0000256" key="8">
    <source>
        <dbReference type="ARBA" id="ARBA00047899"/>
    </source>
</evidence>
<keyword evidence="15" id="KW-1185">Reference proteome</keyword>
<comment type="catalytic activity">
    <reaction evidence="9">
        <text>L-seryl-[protein] + ATP = O-phospho-L-seryl-[protein] + ADP + H(+)</text>
        <dbReference type="Rhea" id="RHEA:17989"/>
        <dbReference type="Rhea" id="RHEA-COMP:9863"/>
        <dbReference type="Rhea" id="RHEA-COMP:11604"/>
        <dbReference type="ChEBI" id="CHEBI:15378"/>
        <dbReference type="ChEBI" id="CHEBI:29999"/>
        <dbReference type="ChEBI" id="CHEBI:30616"/>
        <dbReference type="ChEBI" id="CHEBI:83421"/>
        <dbReference type="ChEBI" id="CHEBI:456216"/>
        <dbReference type="EC" id="2.7.11.1"/>
    </reaction>
</comment>
<dbReference type="EMBL" id="JBEVYD010000003">
    <property type="protein sequence ID" value="KAL3234361.1"/>
    <property type="molecule type" value="Genomic_DNA"/>
</dbReference>
<feature type="region of interest" description="Disordered" evidence="11">
    <location>
        <begin position="226"/>
        <end position="252"/>
    </location>
</feature>
<protein>
    <recommendedName>
        <fullName evidence="2">non-specific serine/threonine protein kinase</fullName>
        <ecNumber evidence="2">2.7.11.1</ecNumber>
    </recommendedName>
</protein>
<gene>
    <name evidence="14" type="ORF">RNJ44_03123</name>
</gene>
<comment type="catalytic activity">
    <reaction evidence="8">
        <text>L-threonyl-[protein] + ATP = O-phospho-L-threonyl-[protein] + ADP + H(+)</text>
        <dbReference type="Rhea" id="RHEA:46608"/>
        <dbReference type="Rhea" id="RHEA-COMP:11060"/>
        <dbReference type="Rhea" id="RHEA-COMP:11605"/>
        <dbReference type="ChEBI" id="CHEBI:15378"/>
        <dbReference type="ChEBI" id="CHEBI:30013"/>
        <dbReference type="ChEBI" id="CHEBI:30616"/>
        <dbReference type="ChEBI" id="CHEBI:61977"/>
        <dbReference type="ChEBI" id="CHEBI:456216"/>
        <dbReference type="EC" id="2.7.11.1"/>
    </reaction>
</comment>
<dbReference type="EC" id="2.7.11.1" evidence="2"/>
<keyword evidence="4" id="KW-0808">Transferase</keyword>
<feature type="region of interest" description="Disordered" evidence="11">
    <location>
        <begin position="368"/>
        <end position="445"/>
    </location>
</feature>
<dbReference type="PROSITE" id="PS00107">
    <property type="entry name" value="PROTEIN_KINASE_ATP"/>
    <property type="match status" value="1"/>
</dbReference>
<dbReference type="Pfam" id="PF00786">
    <property type="entry name" value="PBD"/>
    <property type="match status" value="1"/>
</dbReference>
<dbReference type="InterPro" id="IPR008271">
    <property type="entry name" value="Ser/Thr_kinase_AS"/>
</dbReference>
<dbReference type="PROSITE" id="PS50011">
    <property type="entry name" value="PROTEIN_KINASE_DOM"/>
    <property type="match status" value="1"/>
</dbReference>
<name>A0ABR4NZ92_9SACH</name>
<dbReference type="InterPro" id="IPR051931">
    <property type="entry name" value="PAK3-like"/>
</dbReference>
<dbReference type="PANTHER" id="PTHR45832:SF22">
    <property type="entry name" value="SERINE_THREONINE-PROTEIN KINASE SAMKA-RELATED"/>
    <property type="match status" value="1"/>
</dbReference>
<dbReference type="InterPro" id="IPR011009">
    <property type="entry name" value="Kinase-like_dom_sf"/>
</dbReference>
<organism evidence="14 15">
    <name type="scientific">Nakaseomyces bracarensis</name>
    <dbReference type="NCBI Taxonomy" id="273131"/>
    <lineage>
        <taxon>Eukaryota</taxon>
        <taxon>Fungi</taxon>
        <taxon>Dikarya</taxon>
        <taxon>Ascomycota</taxon>
        <taxon>Saccharomycotina</taxon>
        <taxon>Saccharomycetes</taxon>
        <taxon>Saccharomycetales</taxon>
        <taxon>Saccharomycetaceae</taxon>
        <taxon>Nakaseomyces</taxon>
    </lineage>
</organism>
<feature type="compositionally biased region" description="Pro residues" evidence="11">
    <location>
        <begin position="421"/>
        <end position="435"/>
    </location>
</feature>
<feature type="domain" description="CRIB" evidence="13">
    <location>
        <begin position="285"/>
        <end position="298"/>
    </location>
</feature>
<comment type="similarity">
    <text evidence="1">Belongs to the protein kinase superfamily. STE Ser/Thr protein kinase family. STE20 subfamily.</text>
</comment>
<dbReference type="PROSITE" id="PS00108">
    <property type="entry name" value="PROTEIN_KINASE_ST"/>
    <property type="match status" value="1"/>
</dbReference>
<feature type="region of interest" description="Disordered" evidence="11">
    <location>
        <begin position="813"/>
        <end position="832"/>
    </location>
</feature>
<keyword evidence="3" id="KW-0723">Serine/threonine-protein kinase</keyword>
<feature type="domain" description="Protein kinase" evidence="12">
    <location>
        <begin position="537"/>
        <end position="789"/>
    </location>
</feature>
<dbReference type="InterPro" id="IPR017441">
    <property type="entry name" value="Protein_kinase_ATP_BS"/>
</dbReference>
<keyword evidence="6 14" id="KW-0418">Kinase</keyword>
<evidence type="ECO:0000256" key="3">
    <source>
        <dbReference type="ARBA" id="ARBA00022527"/>
    </source>
</evidence>
<evidence type="ECO:0000256" key="6">
    <source>
        <dbReference type="ARBA" id="ARBA00022777"/>
    </source>
</evidence>